<proteinExistence type="predicted"/>
<evidence type="ECO:0000259" key="2">
    <source>
        <dbReference type="Pfam" id="PF18970"/>
    </source>
</evidence>
<protein>
    <recommendedName>
        <fullName evidence="2">DUF5709 domain-containing protein</fullName>
    </recommendedName>
</protein>
<name>A0A375Z4Z3_MYCSH</name>
<dbReference type="EMBL" id="UEGW01000001">
    <property type="protein sequence ID" value="SRX96209.1"/>
    <property type="molecule type" value="Genomic_DNA"/>
</dbReference>
<evidence type="ECO:0000313" key="4">
    <source>
        <dbReference type="Proteomes" id="UP000252015"/>
    </source>
</evidence>
<feature type="domain" description="DUF5709" evidence="2">
    <location>
        <begin position="133"/>
        <end position="180"/>
    </location>
</feature>
<keyword evidence="4" id="KW-1185">Reference proteome</keyword>
<evidence type="ECO:0000313" key="3">
    <source>
        <dbReference type="EMBL" id="SRX96209.1"/>
    </source>
</evidence>
<dbReference type="Proteomes" id="UP000252015">
    <property type="component" value="Unassembled WGS sequence"/>
</dbReference>
<sequence length="191" mass="20416">MRRTTSIAACAPRYAVAVNERAATFLGRLVETCRYGMETALMGISEFDDVEAHLLVPEESVDSEQTGVDLDEGYSPPERPQELQAWGLTAAEARTHESLTRRLSRELPDVTDQWDGDGIGDSPDSDGEPIDDQVGGRRAGRLVAFDVDPTDPGTDYLAYDVGIDGGAASAEEAAIHIISDDDTSSGGGWGL</sequence>
<gene>
    <name evidence="3" type="ORF">MSP7336_04485</name>
</gene>
<dbReference type="InterPro" id="IPR043763">
    <property type="entry name" value="DUF5709"/>
</dbReference>
<reference evidence="3 4" key="1">
    <citation type="submission" date="2018-05" db="EMBL/GenBank/DDBJ databases">
        <authorList>
            <consortium name="IHU Genomes"/>
        </authorList>
    </citation>
    <scope>NUCLEOTIDE SEQUENCE [LARGE SCALE GENOMIC DNA]</scope>
    <source>
        <strain evidence="3 4">P7336</strain>
    </source>
</reference>
<evidence type="ECO:0000256" key="1">
    <source>
        <dbReference type="SAM" id="MobiDB-lite"/>
    </source>
</evidence>
<dbReference type="STRING" id="29313.BHQ16_19375"/>
<dbReference type="AlphaFoldDB" id="A0A375Z4Z3"/>
<feature type="region of interest" description="Disordered" evidence="1">
    <location>
        <begin position="110"/>
        <end position="137"/>
    </location>
</feature>
<dbReference type="Pfam" id="PF18970">
    <property type="entry name" value="DUF5709"/>
    <property type="match status" value="1"/>
</dbReference>
<accession>A0A375Z4Z3</accession>
<organism evidence="3 4">
    <name type="scientific">Mycobacterium shimoidei</name>
    <dbReference type="NCBI Taxonomy" id="29313"/>
    <lineage>
        <taxon>Bacteria</taxon>
        <taxon>Bacillati</taxon>
        <taxon>Actinomycetota</taxon>
        <taxon>Actinomycetes</taxon>
        <taxon>Mycobacteriales</taxon>
        <taxon>Mycobacteriaceae</taxon>
        <taxon>Mycobacterium</taxon>
    </lineage>
</organism>